<dbReference type="PANTHER" id="PTHR42709:SF9">
    <property type="entry name" value="ALKALINE PHOSPHATASE LIKE PROTEIN"/>
    <property type="match status" value="1"/>
</dbReference>
<evidence type="ECO:0000256" key="1">
    <source>
        <dbReference type="ARBA" id="ARBA00010792"/>
    </source>
</evidence>
<dbReference type="PANTHER" id="PTHR42709">
    <property type="entry name" value="ALKALINE PHOSPHATASE LIKE PROTEIN"/>
    <property type="match status" value="1"/>
</dbReference>
<accession>A0ABX1YZD6</accession>
<feature type="transmembrane region" description="Helical" evidence="2">
    <location>
        <begin position="52"/>
        <end position="77"/>
    </location>
</feature>
<proteinExistence type="inferred from homology"/>
<keyword evidence="5" id="KW-1185">Reference proteome</keyword>
<sequence length="197" mass="22046">MDYDTLLQSISNFGYVALFFALWLGIIGMPIPDEVIVMTGGAVSAAGVLHTIPAFIITYLGVVSGLSLGYILGRYLGSPVLEKLRRKKNFAKHLQTAEKMIEKHGNLALSLSYFLPVVRHVIPYLVGINKMPYRRYVLYSYTAGLVWTVIFFVMGHFAGTYVQTIGTMFYHYALYALLALLVLLSMIILIRNQKGVK</sequence>
<dbReference type="EMBL" id="WHOC01000060">
    <property type="protein sequence ID" value="NOU86351.1"/>
    <property type="molecule type" value="Genomic_DNA"/>
</dbReference>
<dbReference type="InterPro" id="IPR032816">
    <property type="entry name" value="VTT_dom"/>
</dbReference>
<gene>
    <name evidence="4" type="ORF">GC102_11290</name>
</gene>
<evidence type="ECO:0000313" key="5">
    <source>
        <dbReference type="Proteomes" id="UP000658690"/>
    </source>
</evidence>
<keyword evidence="2" id="KW-1133">Transmembrane helix</keyword>
<keyword evidence="2" id="KW-0472">Membrane</keyword>
<dbReference type="InterPro" id="IPR051311">
    <property type="entry name" value="DedA_domain"/>
</dbReference>
<feature type="transmembrane region" description="Helical" evidence="2">
    <location>
        <begin position="169"/>
        <end position="190"/>
    </location>
</feature>
<evidence type="ECO:0000256" key="2">
    <source>
        <dbReference type="SAM" id="Phobius"/>
    </source>
</evidence>
<feature type="transmembrane region" description="Helical" evidence="2">
    <location>
        <begin position="136"/>
        <end position="157"/>
    </location>
</feature>
<feature type="domain" description="VTT" evidence="3">
    <location>
        <begin position="31"/>
        <end position="156"/>
    </location>
</feature>
<reference evidence="4 5" key="1">
    <citation type="submission" date="2019-10" db="EMBL/GenBank/DDBJ databases">
        <title>Description of Paenibacillus choica sp. nov.</title>
        <authorList>
            <person name="Carlier A."/>
            <person name="Qi S."/>
        </authorList>
    </citation>
    <scope>NUCLEOTIDE SEQUENCE [LARGE SCALE GENOMIC DNA]</scope>
    <source>
        <strain evidence="4 5">LMG 31460</strain>
    </source>
</reference>
<keyword evidence="2" id="KW-0812">Transmembrane</keyword>
<protein>
    <submittedName>
        <fullName evidence="4">DedA family protein</fullName>
    </submittedName>
</protein>
<comment type="similarity">
    <text evidence="1">Belongs to the DedA family.</text>
</comment>
<dbReference type="RefSeq" id="WP_171689640.1">
    <property type="nucleotide sequence ID" value="NZ_WHOC01000060.1"/>
</dbReference>
<dbReference type="Proteomes" id="UP000658690">
    <property type="component" value="Unassembled WGS sequence"/>
</dbReference>
<evidence type="ECO:0000259" key="3">
    <source>
        <dbReference type="Pfam" id="PF09335"/>
    </source>
</evidence>
<dbReference type="Pfam" id="PF09335">
    <property type="entry name" value="VTT_dom"/>
    <property type="match status" value="1"/>
</dbReference>
<evidence type="ECO:0000313" key="4">
    <source>
        <dbReference type="EMBL" id="NOU86351.1"/>
    </source>
</evidence>
<comment type="caution">
    <text evidence="4">The sequence shown here is derived from an EMBL/GenBank/DDBJ whole genome shotgun (WGS) entry which is preliminary data.</text>
</comment>
<organism evidence="4 5">
    <name type="scientific">Paenibacillus germinis</name>
    <dbReference type="NCBI Taxonomy" id="2654979"/>
    <lineage>
        <taxon>Bacteria</taxon>
        <taxon>Bacillati</taxon>
        <taxon>Bacillota</taxon>
        <taxon>Bacilli</taxon>
        <taxon>Bacillales</taxon>
        <taxon>Paenibacillaceae</taxon>
        <taxon>Paenibacillus</taxon>
    </lineage>
</organism>
<name>A0ABX1YZD6_9BACL</name>
<feature type="transmembrane region" description="Helical" evidence="2">
    <location>
        <begin position="12"/>
        <end position="32"/>
    </location>
</feature>